<protein>
    <recommendedName>
        <fullName evidence="2">Solute-binding protein family 3/N-terminal domain-containing protein</fullName>
    </recommendedName>
</protein>
<dbReference type="SUPFAM" id="SSF53850">
    <property type="entry name" value="Periplasmic binding protein-like II"/>
    <property type="match status" value="1"/>
</dbReference>
<evidence type="ECO:0008006" key="2">
    <source>
        <dbReference type="Google" id="ProtNLM"/>
    </source>
</evidence>
<dbReference type="Gene3D" id="3.40.190.10">
    <property type="entry name" value="Periplasmic binding protein-like II"/>
    <property type="match status" value="2"/>
</dbReference>
<proteinExistence type="predicted"/>
<accession>A0A382AB51</accession>
<dbReference type="PANTHER" id="PTHR35841:SF1">
    <property type="entry name" value="PHOSPHONATES-BINDING PERIPLASMIC PROTEIN"/>
    <property type="match status" value="1"/>
</dbReference>
<name>A0A382AB51_9ZZZZ</name>
<dbReference type="EMBL" id="UINC01024673">
    <property type="protein sequence ID" value="SVA98776.1"/>
    <property type="molecule type" value="Genomic_DNA"/>
</dbReference>
<dbReference type="Pfam" id="PF12974">
    <property type="entry name" value="Phosphonate-bd"/>
    <property type="match status" value="1"/>
</dbReference>
<gene>
    <name evidence="1" type="ORF">METZ01_LOCUS151630</name>
</gene>
<dbReference type="AlphaFoldDB" id="A0A382AB51"/>
<dbReference type="CDD" id="cd01071">
    <property type="entry name" value="PBP2_PhnD_like"/>
    <property type="match status" value="1"/>
</dbReference>
<sequence>MRRRPTLASVAQNVIAQRRVSVRKMRLIGAVLALSVVAAACSDSDKERVNASWPDKITFGFVPSAEQEKLQDNVDPIMEVLEDALGIEVEGVVTTDYTGLVTAMGTGQADLGAFGPFGYVLAQQQFGNMEVLIQAIRYGAATYHGQWMTNDPSICDSPPQSGTALENGDDGITQVGALDAVALQVGVYFGDSGKALGETVDAGAVSPGMSCTADLSKVVGKRVAFTSESSTSGYIYPALQLIRAGIDPETDIVPIFSGSHDASVAAVYNGDADIGISYDDARRSMRKTNPDVGDKVVVFNITGEIPNDVVAASSLLPDSLQNAVYNAISAYLMTDEGEAAFDEMYGWTDIRRAVESDFDIVREAAAILGITEP</sequence>
<organism evidence="1">
    <name type="scientific">marine metagenome</name>
    <dbReference type="NCBI Taxonomy" id="408172"/>
    <lineage>
        <taxon>unclassified sequences</taxon>
        <taxon>metagenomes</taxon>
        <taxon>ecological metagenomes</taxon>
    </lineage>
</organism>
<evidence type="ECO:0000313" key="1">
    <source>
        <dbReference type="EMBL" id="SVA98776.1"/>
    </source>
</evidence>
<dbReference type="PANTHER" id="PTHR35841">
    <property type="entry name" value="PHOSPHONATES-BINDING PERIPLASMIC PROTEIN"/>
    <property type="match status" value="1"/>
</dbReference>
<reference evidence="1" key="1">
    <citation type="submission" date="2018-05" db="EMBL/GenBank/DDBJ databases">
        <authorList>
            <person name="Lanie J.A."/>
            <person name="Ng W.-L."/>
            <person name="Kazmierczak K.M."/>
            <person name="Andrzejewski T.M."/>
            <person name="Davidsen T.M."/>
            <person name="Wayne K.J."/>
            <person name="Tettelin H."/>
            <person name="Glass J.I."/>
            <person name="Rusch D."/>
            <person name="Podicherti R."/>
            <person name="Tsui H.-C.T."/>
            <person name="Winkler M.E."/>
        </authorList>
    </citation>
    <scope>NUCLEOTIDE SEQUENCE</scope>
</reference>